<dbReference type="EC" id="3.4.24.-" evidence="8"/>
<evidence type="ECO:0000256" key="3">
    <source>
        <dbReference type="ARBA" id="ARBA00022723"/>
    </source>
</evidence>
<protein>
    <recommendedName>
        <fullName evidence="7 8">Leishmanolysin-like peptidase</fullName>
        <ecNumber evidence="8">3.4.24.-</ecNumber>
    </recommendedName>
</protein>
<gene>
    <name evidence="11" type="ORF">SCUD_LOCUS7192</name>
</gene>
<keyword evidence="10" id="KW-0812">Transmembrane</keyword>
<evidence type="ECO:0000256" key="7">
    <source>
        <dbReference type="ARBA" id="ARBA00039717"/>
    </source>
</evidence>
<keyword evidence="6 8" id="KW-0482">Metalloprotease</keyword>
<dbReference type="GO" id="GO:0006508">
    <property type="term" value="P:proteolysis"/>
    <property type="evidence" value="ECO:0007669"/>
    <property type="project" value="UniProtKB-KW"/>
</dbReference>
<dbReference type="AlphaFoldDB" id="A0A183JWU7"/>
<feature type="compositionally biased region" description="Basic and acidic residues" evidence="9">
    <location>
        <begin position="10"/>
        <end position="21"/>
    </location>
</feature>
<dbReference type="SUPFAM" id="SSF55486">
    <property type="entry name" value="Metalloproteases ('zincins'), catalytic domain"/>
    <property type="match status" value="1"/>
</dbReference>
<evidence type="ECO:0000313" key="12">
    <source>
        <dbReference type="Proteomes" id="UP000279833"/>
    </source>
</evidence>
<sequence>MRFPNGTARTPRDDKRKPKYKDQYGNYVPRIYVLILQVFDILNVFFTVPTLSKRSQEDGEVQQDGLQKTFMLSLLLESCCFIIYVVYYHLRFQSEIMAGRIQIDYSVSRVTLGFFEDSGWYTVDYSKAMKWEYGRQLGCDFCMKSCFDYAEIRRQYGRKIIPFCDNVNEARCRDAFSYGTCSILRYQNPVPIEDRFFLKAPFDTQYGPEYFGGEDPFKDYCPTMVYVKGLGSEYSATSFCTHQENEKLSREGINRYYQTYGSKGICVEHRSVWTYTDKYIYTLGTYLKGSCHKVQFCSLLYFCHLLSF</sequence>
<accession>A0A183JWU7</accession>
<dbReference type="Proteomes" id="UP000279833">
    <property type="component" value="Unassembled WGS sequence"/>
</dbReference>
<dbReference type="GO" id="GO:0007155">
    <property type="term" value="P:cell adhesion"/>
    <property type="evidence" value="ECO:0007669"/>
    <property type="project" value="InterPro"/>
</dbReference>
<evidence type="ECO:0000256" key="6">
    <source>
        <dbReference type="ARBA" id="ARBA00023049"/>
    </source>
</evidence>
<dbReference type="PANTHER" id="PTHR10942:SF0">
    <property type="entry name" value="LEISHMANOLYSIN-LIKE PEPTIDASE"/>
    <property type="match status" value="1"/>
</dbReference>
<dbReference type="GO" id="GO:0004222">
    <property type="term" value="F:metalloendopeptidase activity"/>
    <property type="evidence" value="ECO:0007669"/>
    <property type="project" value="UniProtKB-UniRule"/>
</dbReference>
<evidence type="ECO:0000256" key="5">
    <source>
        <dbReference type="ARBA" id="ARBA00022833"/>
    </source>
</evidence>
<evidence type="ECO:0000256" key="9">
    <source>
        <dbReference type="SAM" id="MobiDB-lite"/>
    </source>
</evidence>
<dbReference type="Gene3D" id="2.10.55.10">
    <property type="entry name" value="Leishmanolysin domain 3"/>
    <property type="match status" value="1"/>
</dbReference>
<keyword evidence="10" id="KW-0472">Membrane</keyword>
<keyword evidence="10" id="KW-1133">Transmembrane helix</keyword>
<feature type="region of interest" description="Disordered" evidence="9">
    <location>
        <begin position="1"/>
        <end position="21"/>
    </location>
</feature>
<dbReference type="EMBL" id="UZAK01032271">
    <property type="protein sequence ID" value="VDP25280.1"/>
    <property type="molecule type" value="Genomic_DNA"/>
</dbReference>
<dbReference type="STRING" id="6186.A0A183JWU7"/>
<keyword evidence="4 8" id="KW-0378">Hydrolase</keyword>
<dbReference type="WBParaSite" id="SCUD_0000719201-mRNA-1">
    <property type="protein sequence ID" value="SCUD_0000719201-mRNA-1"/>
    <property type="gene ID" value="SCUD_0000719201"/>
</dbReference>
<evidence type="ECO:0000256" key="10">
    <source>
        <dbReference type="SAM" id="Phobius"/>
    </source>
</evidence>
<keyword evidence="12" id="KW-1185">Reference proteome</keyword>
<evidence type="ECO:0000256" key="8">
    <source>
        <dbReference type="RuleBase" id="RU366077"/>
    </source>
</evidence>
<dbReference type="InterPro" id="IPR001577">
    <property type="entry name" value="Peptidase_M8"/>
</dbReference>
<proteinExistence type="inferred from homology"/>
<dbReference type="GO" id="GO:0016020">
    <property type="term" value="C:membrane"/>
    <property type="evidence" value="ECO:0007669"/>
    <property type="project" value="InterPro"/>
</dbReference>
<evidence type="ECO:0000313" key="13">
    <source>
        <dbReference type="WBParaSite" id="SCUD_0000719201-mRNA-1"/>
    </source>
</evidence>
<evidence type="ECO:0000256" key="1">
    <source>
        <dbReference type="ARBA" id="ARBA00005860"/>
    </source>
</evidence>
<dbReference type="Gene3D" id="3.90.132.10">
    <property type="entry name" value="Leishmanolysin , domain 2"/>
    <property type="match status" value="1"/>
</dbReference>
<evidence type="ECO:0000313" key="11">
    <source>
        <dbReference type="EMBL" id="VDP25280.1"/>
    </source>
</evidence>
<reference evidence="11 12" key="2">
    <citation type="submission" date="2018-11" db="EMBL/GenBank/DDBJ databases">
        <authorList>
            <consortium name="Pathogen Informatics"/>
        </authorList>
    </citation>
    <scope>NUCLEOTIDE SEQUENCE [LARGE SCALE GENOMIC DNA]</scope>
    <source>
        <strain evidence="11">Dakar</strain>
        <strain evidence="12">Dakar, Senegal</strain>
    </source>
</reference>
<dbReference type="GO" id="GO:0046872">
    <property type="term" value="F:metal ion binding"/>
    <property type="evidence" value="ECO:0007669"/>
    <property type="project" value="UniProtKB-KW"/>
</dbReference>
<organism evidence="13">
    <name type="scientific">Schistosoma curassoni</name>
    <dbReference type="NCBI Taxonomy" id="6186"/>
    <lineage>
        <taxon>Eukaryota</taxon>
        <taxon>Metazoa</taxon>
        <taxon>Spiralia</taxon>
        <taxon>Lophotrochozoa</taxon>
        <taxon>Platyhelminthes</taxon>
        <taxon>Trematoda</taxon>
        <taxon>Digenea</taxon>
        <taxon>Strigeidida</taxon>
        <taxon>Schistosomatoidea</taxon>
        <taxon>Schistosomatidae</taxon>
        <taxon>Schistosoma</taxon>
    </lineage>
</organism>
<reference evidence="13" key="1">
    <citation type="submission" date="2016-06" db="UniProtKB">
        <authorList>
            <consortium name="WormBaseParasite"/>
        </authorList>
    </citation>
    <scope>IDENTIFICATION</scope>
</reference>
<keyword evidence="2 8" id="KW-0645">Protease</keyword>
<dbReference type="Pfam" id="PF01457">
    <property type="entry name" value="Peptidase_M8"/>
    <property type="match status" value="1"/>
</dbReference>
<name>A0A183JWU7_9TREM</name>
<comment type="cofactor">
    <cofactor evidence="8">
        <name>Zn(2+)</name>
        <dbReference type="ChEBI" id="CHEBI:29105"/>
    </cofactor>
    <text evidence="8">Binds 1 zinc ion per subunit.</text>
</comment>
<dbReference type="GO" id="GO:0005737">
    <property type="term" value="C:cytoplasm"/>
    <property type="evidence" value="ECO:0007669"/>
    <property type="project" value="TreeGrafter"/>
</dbReference>
<keyword evidence="5 8" id="KW-0862">Zinc</keyword>
<comment type="similarity">
    <text evidence="1 8">Belongs to the peptidase M8 family.</text>
</comment>
<keyword evidence="3 8" id="KW-0479">Metal-binding</keyword>
<feature type="transmembrane region" description="Helical" evidence="10">
    <location>
        <begin position="70"/>
        <end position="90"/>
    </location>
</feature>
<dbReference type="PANTHER" id="PTHR10942">
    <property type="entry name" value="LEISHMANOLYSIN-LIKE PEPTIDASE"/>
    <property type="match status" value="1"/>
</dbReference>
<evidence type="ECO:0000256" key="2">
    <source>
        <dbReference type="ARBA" id="ARBA00022670"/>
    </source>
</evidence>
<evidence type="ECO:0000256" key="4">
    <source>
        <dbReference type="ARBA" id="ARBA00022801"/>
    </source>
</evidence>
<feature type="transmembrane region" description="Helical" evidence="10">
    <location>
        <begin position="31"/>
        <end position="50"/>
    </location>
</feature>